<evidence type="ECO:0000256" key="2">
    <source>
        <dbReference type="ARBA" id="ARBA00022723"/>
    </source>
</evidence>
<dbReference type="SUPFAM" id="SSF52540">
    <property type="entry name" value="P-loop containing nucleoside triphosphate hydrolases"/>
    <property type="match status" value="2"/>
</dbReference>
<dbReference type="InterPro" id="IPR013083">
    <property type="entry name" value="Znf_RING/FYVE/PHD"/>
</dbReference>
<keyword evidence="4" id="KW-0547">Nucleotide-binding</keyword>
<dbReference type="GO" id="GO:0003682">
    <property type="term" value="F:chromatin binding"/>
    <property type="evidence" value="ECO:0007669"/>
    <property type="project" value="TreeGrafter"/>
</dbReference>
<dbReference type="SUPFAM" id="SSF54160">
    <property type="entry name" value="Chromo domain-like"/>
    <property type="match status" value="2"/>
</dbReference>
<dbReference type="GO" id="GO:0003677">
    <property type="term" value="F:DNA binding"/>
    <property type="evidence" value="ECO:0007669"/>
    <property type="project" value="TreeGrafter"/>
</dbReference>
<dbReference type="EMBL" id="LRBV02000007">
    <property type="status" value="NOT_ANNOTATED_CDS"/>
    <property type="molecule type" value="Genomic_DNA"/>
</dbReference>
<dbReference type="Gene3D" id="3.40.50.10810">
    <property type="entry name" value="Tandem AAA-ATPase domain"/>
    <property type="match status" value="1"/>
</dbReference>
<dbReference type="Gene3D" id="2.40.50.40">
    <property type="match status" value="2"/>
</dbReference>
<dbReference type="InterPro" id="IPR000953">
    <property type="entry name" value="Chromo/chromo_shadow_dom"/>
</dbReference>
<dbReference type="CDD" id="cd00024">
    <property type="entry name" value="CD_CSD"/>
    <property type="match status" value="1"/>
</dbReference>
<evidence type="ECO:0000256" key="6">
    <source>
        <dbReference type="ARBA" id="ARBA00022801"/>
    </source>
</evidence>
<dbReference type="Pfam" id="PF00176">
    <property type="entry name" value="SNF2-rel_dom"/>
    <property type="match status" value="1"/>
</dbReference>
<reference evidence="15" key="2">
    <citation type="submission" date="2021-01" db="UniProtKB">
        <authorList>
            <consortium name="EnsemblPlants"/>
        </authorList>
    </citation>
    <scope>IDENTIFICATION</scope>
</reference>
<keyword evidence="6" id="KW-0378">Hydrolase</keyword>
<dbReference type="GO" id="GO:0042393">
    <property type="term" value="F:histone binding"/>
    <property type="evidence" value="ECO:0007669"/>
    <property type="project" value="TreeGrafter"/>
</dbReference>
<dbReference type="InterPro" id="IPR049730">
    <property type="entry name" value="SNF2/RAD54-like_C"/>
</dbReference>
<dbReference type="Pfam" id="PF00385">
    <property type="entry name" value="Chromo"/>
    <property type="match status" value="1"/>
</dbReference>
<evidence type="ECO:0000256" key="5">
    <source>
        <dbReference type="ARBA" id="ARBA00022771"/>
    </source>
</evidence>
<dbReference type="PROSITE" id="PS51194">
    <property type="entry name" value="HELICASE_CTER"/>
    <property type="match status" value="1"/>
</dbReference>
<sequence>MLSVEPKCNSPGRVGMDARKYREWPGSRIRKANVSEVMLGKREKLSQGGGGAAGANASKEFEEGVAEISHSKRQRVDVDSKQQCVSNTEPSREAHDLHNVSLPVDGQAESATTKEKGKIEGLRWEPNPDGRDHQPRAPYQSSNSSESICTYETQPNTFKYETFASLHSKPPLGLKSRLEGKTDGEDVRCVICMRGGKLLRSCDGKGCKRRYHLSCLNPPLNYVPPGVWHCVWCVKKKMEMGVHSVSEEVESIWDAREVASDHEVLQRQKQYFVKYRGLSHVHNRWIPGTQLLTEAPKLVAKFNIKNQILRVTRWKSEWTVPHRLLQKRMLLFPKQSDEPCDGDYDNNSDCRYEWLVKWTGLGYEHATWELDNASFFILPESLKLKSDYESRHKKSESLSSAYKADEEEKSTIRELSELSFGGSPGEHNRHLSFVNKLREHWHKGQNAIVVDDHAEQEQAVKVILFILSLHLDVQKPFLVISTSTALSVWEAEFLHLAPSANIVVYYGNRDVRSSIRSLEFYNEGGGIMFSVLLSSADVVVEDLQVLECIEWEAIIIDKCQRSKMSKHFEQIRMLAANMRLLLISGQIKDCQSDYLNLLSLLDYGFHGLNSDNMVIDSSTDISLLKERVAQYIASECKSGSPRFVEYWVPVQLSNVQLEQYCASLLSNSMFLSSCLKSEPADVLRDIIISARKCCDHPNLLDQSLQSFVTNIEENLDVGIKASGKLKALDKILLEIRNRGLRVLILFQSIGGSGRYSIGDILDDFVYQRFGGDSYVRIDGRGYAHSKKQAALNMFNDKENGKFVFLIENRACLPSIKLSSVDTVILFGSDWDPQNDLRALHRISISSQFEQLKVFRLYSSCTVEEKILILAKEGMALDSNIHSISSHTCHSLLNWGAPYLFNKLDDFHGCNSSDSGSNMSSEQSLLDDVLRELSTQLPNSGDNSDPSNYSIILKIQEGGVYARNLSLLGERKMQFVDNESPSIFWKNLLKGRSPQWKFLSRPSKRIRRKVQYLHDSPKESEFENVVVTKKSRKMFNNTVDTVKSNSRLKDKRKLVTKKNTVKLAENMGGINQDNDSPTEHPVASNVAREPEIDMVESRKQEIQTDVWKTTQFLPKLEMSKLCEILLLPENIKDTALRFLKYMKKKFDVSWKEISTLQAYQISLVTRFHGIPLFAPMISTSCPNLLHVDFWLSLYSRKVCVVCSTLSKRVNVEFALMCWVAASLLKHSIDHKESITLAKLHLNYDCKEEEVDYIYSELQKVKKKFARHLEKRRAKGSHGAKASKSTISNYQDVVEGEMERGFQSHHFLDLSEPATVEQAPDCRMVQTNHISTSITRVPDICDRRTEKSIQHPQTDIQEFHERMMEEREKLEEEHRLESALTCTNDQDIPVRLDKLGIVDHNFKENLDENNHKTEPVASQQDSRIEHEQMNANVVASLEKSKPGGPTAISGNLPLGNLEVNEGKLQQSDTAEINDGSQNAGPNAMPYFQNQNHAGTIPSLPSEVSQISYLEKISCNLPREMETISIESDPESDKTEIMASTRDGSMCAEQHDKAGSSNDPTNGALVSCPSDWESPIRNAQIGQCVEGPSGVPHTLSEVVIDDEPMEMLPHVVHPTEEFIAKDAVTLESTTVTEVRQQNGAVTANCGQSAALAFNGTYSSLVQPDICLAQGNSLASQQLPISIYPSSTEHNLASIPASSGIQHHQSSGSHSYSQEALTPRSPPLENLLEFSDVMHPVMDLPLEPFIVMPESGSEHLPYRSVSGPVNYHTQFVPVIPERPVCLNPLQIEMERIQRDKEQAFKIHNHRILQLKSECDREIEEIHKKYDLLRQDAETKLMQVQRDLETFHGKVYLNKLLADALTLKQQIPTSTGSLHKDQAALSSLMNQWSQQPAQMTAPILQQCWASPPMNIPPVITTPINPLFNAMTQFAVQNGCELRAPAPHIQALVPPSMPTAHFSTQYSGMPYL</sequence>
<evidence type="ECO:0000256" key="8">
    <source>
        <dbReference type="ARBA" id="ARBA00022840"/>
    </source>
</evidence>
<evidence type="ECO:0000256" key="10">
    <source>
        <dbReference type="PROSITE-ProRule" id="PRU00146"/>
    </source>
</evidence>
<feature type="domain" description="PHD-type" evidence="13">
    <location>
        <begin position="186"/>
        <end position="236"/>
    </location>
</feature>
<keyword evidence="5 10" id="KW-0863">Zinc-finger</keyword>
<dbReference type="InterPro" id="IPR019787">
    <property type="entry name" value="Znf_PHD-finger"/>
</dbReference>
<dbReference type="Gene3D" id="3.40.50.300">
    <property type="entry name" value="P-loop containing nucleotide triphosphate hydrolases"/>
    <property type="match status" value="1"/>
</dbReference>
<dbReference type="GO" id="GO:0000785">
    <property type="term" value="C:chromatin"/>
    <property type="evidence" value="ECO:0007669"/>
    <property type="project" value="TreeGrafter"/>
</dbReference>
<feature type="compositionally biased region" description="Basic and acidic residues" evidence="11">
    <location>
        <begin position="112"/>
        <end position="135"/>
    </location>
</feature>
<name>A0A7N2M790_QUELO</name>
<evidence type="ECO:0000256" key="7">
    <source>
        <dbReference type="ARBA" id="ARBA00022833"/>
    </source>
</evidence>
<keyword evidence="8" id="KW-0067">ATP-binding</keyword>
<dbReference type="GO" id="GO:0008270">
    <property type="term" value="F:zinc ion binding"/>
    <property type="evidence" value="ECO:0007669"/>
    <property type="project" value="UniProtKB-KW"/>
</dbReference>
<feature type="domain" description="Helicase C-terminal" evidence="14">
    <location>
        <begin position="727"/>
        <end position="891"/>
    </location>
</feature>
<dbReference type="InterPro" id="IPR027417">
    <property type="entry name" value="P-loop_NTPase"/>
</dbReference>
<dbReference type="InterPro" id="IPR001650">
    <property type="entry name" value="Helicase_C-like"/>
</dbReference>
<evidence type="ECO:0000313" key="16">
    <source>
        <dbReference type="Proteomes" id="UP000594261"/>
    </source>
</evidence>
<evidence type="ECO:0000256" key="1">
    <source>
        <dbReference type="ARBA" id="ARBA00004123"/>
    </source>
</evidence>
<dbReference type="CDD" id="cd18793">
    <property type="entry name" value="SF2_C_SNF"/>
    <property type="match status" value="1"/>
</dbReference>
<evidence type="ECO:0000256" key="9">
    <source>
        <dbReference type="ARBA" id="ARBA00023242"/>
    </source>
</evidence>
<evidence type="ECO:0000256" key="3">
    <source>
        <dbReference type="ARBA" id="ARBA00022737"/>
    </source>
</evidence>
<keyword evidence="2" id="KW-0479">Metal-binding</keyword>
<dbReference type="PROSITE" id="PS50013">
    <property type="entry name" value="CHROMO_2"/>
    <property type="match status" value="1"/>
</dbReference>
<reference evidence="15 16" key="1">
    <citation type="journal article" date="2016" name="G3 (Bethesda)">
        <title>First Draft Assembly and Annotation of the Genome of a California Endemic Oak Quercus lobata Nee (Fagaceae).</title>
        <authorList>
            <person name="Sork V.L."/>
            <person name="Fitz-Gibbon S.T."/>
            <person name="Puiu D."/>
            <person name="Crepeau M."/>
            <person name="Gugger P.F."/>
            <person name="Sherman R."/>
            <person name="Stevens K."/>
            <person name="Langley C.H."/>
            <person name="Pellegrini M."/>
            <person name="Salzberg S.L."/>
        </authorList>
    </citation>
    <scope>NUCLEOTIDE SEQUENCE [LARGE SCALE GENOMIC DNA]</scope>
    <source>
        <strain evidence="15 16">cv. SW786</strain>
    </source>
</reference>
<evidence type="ECO:0000256" key="4">
    <source>
        <dbReference type="ARBA" id="ARBA00022741"/>
    </source>
</evidence>
<evidence type="ECO:0000259" key="13">
    <source>
        <dbReference type="PROSITE" id="PS50016"/>
    </source>
</evidence>
<dbReference type="GO" id="GO:0140658">
    <property type="term" value="F:ATP-dependent chromatin remodeler activity"/>
    <property type="evidence" value="ECO:0007669"/>
    <property type="project" value="TreeGrafter"/>
</dbReference>
<dbReference type="SMART" id="SM00249">
    <property type="entry name" value="PHD"/>
    <property type="match status" value="1"/>
</dbReference>
<protein>
    <submittedName>
        <fullName evidence="15">Uncharacterized protein</fullName>
    </submittedName>
</protein>
<feature type="region of interest" description="Disordered" evidence="11">
    <location>
        <begin position="39"/>
        <end position="58"/>
    </location>
</feature>
<proteinExistence type="predicted"/>
<dbReference type="GO" id="GO:0016887">
    <property type="term" value="F:ATP hydrolysis activity"/>
    <property type="evidence" value="ECO:0007669"/>
    <property type="project" value="TreeGrafter"/>
</dbReference>
<organism evidence="15 16">
    <name type="scientific">Quercus lobata</name>
    <name type="common">Valley oak</name>
    <dbReference type="NCBI Taxonomy" id="97700"/>
    <lineage>
        <taxon>Eukaryota</taxon>
        <taxon>Viridiplantae</taxon>
        <taxon>Streptophyta</taxon>
        <taxon>Embryophyta</taxon>
        <taxon>Tracheophyta</taxon>
        <taxon>Spermatophyta</taxon>
        <taxon>Magnoliopsida</taxon>
        <taxon>eudicotyledons</taxon>
        <taxon>Gunneridae</taxon>
        <taxon>Pentapetalae</taxon>
        <taxon>rosids</taxon>
        <taxon>fabids</taxon>
        <taxon>Fagales</taxon>
        <taxon>Fagaceae</taxon>
        <taxon>Quercus</taxon>
    </lineage>
</organism>
<evidence type="ECO:0000256" key="11">
    <source>
        <dbReference type="SAM" id="MobiDB-lite"/>
    </source>
</evidence>
<dbReference type="FunCoup" id="A0A7N2M790">
    <property type="interactions" value="899"/>
</dbReference>
<dbReference type="GO" id="GO:0005524">
    <property type="term" value="F:ATP binding"/>
    <property type="evidence" value="ECO:0007669"/>
    <property type="project" value="UniProtKB-KW"/>
</dbReference>
<evidence type="ECO:0000313" key="15">
    <source>
        <dbReference type="EnsemblPlants" id="QL07p044103:mrna"/>
    </source>
</evidence>
<dbReference type="GO" id="GO:0005634">
    <property type="term" value="C:nucleus"/>
    <property type="evidence" value="ECO:0007669"/>
    <property type="project" value="UniProtKB-SubCell"/>
</dbReference>
<feature type="region of interest" description="Disordered" evidence="11">
    <location>
        <begin position="63"/>
        <end position="146"/>
    </location>
</feature>
<dbReference type="Gramene" id="QL07p044103:mrna">
    <property type="protein sequence ID" value="QL07p044103:mrna"/>
    <property type="gene ID" value="QL07p044103"/>
</dbReference>
<dbReference type="PANTHER" id="PTHR45623">
    <property type="entry name" value="CHROMODOMAIN-HELICASE-DNA-BINDING PROTEIN 3-RELATED-RELATED"/>
    <property type="match status" value="1"/>
</dbReference>
<dbReference type="InterPro" id="IPR023780">
    <property type="entry name" value="Chromo_domain"/>
</dbReference>
<keyword evidence="7" id="KW-0862">Zinc</keyword>
<dbReference type="Pfam" id="PF00271">
    <property type="entry name" value="Helicase_C"/>
    <property type="match status" value="1"/>
</dbReference>
<dbReference type="EnsemblPlants" id="QL07p044103:mrna">
    <property type="protein sequence ID" value="QL07p044103:mrna"/>
    <property type="gene ID" value="QL07p044103"/>
</dbReference>
<feature type="domain" description="Chromo" evidence="12">
    <location>
        <begin position="247"/>
        <end position="302"/>
    </location>
</feature>
<dbReference type="InterPro" id="IPR001965">
    <property type="entry name" value="Znf_PHD"/>
</dbReference>
<keyword evidence="3" id="KW-0677">Repeat</keyword>
<dbReference type="PANTHER" id="PTHR45623:SF51">
    <property type="entry name" value="DNA HELICASE CHROMATIN REGULATOR PHD FAMILY-RELATED"/>
    <property type="match status" value="1"/>
</dbReference>
<feature type="region of interest" description="Disordered" evidence="11">
    <location>
        <begin position="1693"/>
        <end position="1715"/>
    </location>
</feature>
<comment type="subcellular location">
    <subcellularLocation>
        <location evidence="1">Nucleus</location>
    </subcellularLocation>
</comment>
<keyword evidence="16" id="KW-1185">Reference proteome</keyword>
<evidence type="ECO:0000259" key="12">
    <source>
        <dbReference type="PROSITE" id="PS50013"/>
    </source>
</evidence>
<dbReference type="Gene3D" id="3.30.40.10">
    <property type="entry name" value="Zinc/RING finger domain, C3HC4 (zinc finger)"/>
    <property type="match status" value="1"/>
</dbReference>
<dbReference type="PROSITE" id="PS50016">
    <property type="entry name" value="ZF_PHD_2"/>
    <property type="match status" value="1"/>
</dbReference>
<dbReference type="InParanoid" id="A0A7N2M790"/>
<evidence type="ECO:0000259" key="14">
    <source>
        <dbReference type="PROSITE" id="PS51194"/>
    </source>
</evidence>
<dbReference type="Gene3D" id="6.10.250.1310">
    <property type="match status" value="1"/>
</dbReference>
<keyword evidence="9" id="KW-0539">Nucleus</keyword>
<dbReference type="InterPro" id="IPR038718">
    <property type="entry name" value="SNF2-like_sf"/>
</dbReference>
<dbReference type="SMART" id="SM00298">
    <property type="entry name" value="CHROMO"/>
    <property type="match status" value="2"/>
</dbReference>
<dbReference type="InterPro" id="IPR056882">
    <property type="entry name" value="MOM1_dom"/>
</dbReference>
<feature type="compositionally biased region" description="Low complexity" evidence="11">
    <location>
        <begin position="1694"/>
        <end position="1710"/>
    </location>
</feature>
<accession>A0A7N2M790</accession>
<dbReference type="InterPro" id="IPR000330">
    <property type="entry name" value="SNF2_N"/>
</dbReference>
<dbReference type="Pfam" id="PF25029">
    <property type="entry name" value="MOM1"/>
    <property type="match status" value="2"/>
</dbReference>
<dbReference type="Proteomes" id="UP000594261">
    <property type="component" value="Chromosome 7"/>
</dbReference>
<dbReference type="InterPro" id="IPR016197">
    <property type="entry name" value="Chromo-like_dom_sf"/>
</dbReference>